<dbReference type="STRING" id="1440053.GCA_000718095_04589"/>
<dbReference type="RefSeq" id="WP_030353592.1">
    <property type="nucleotide sequence ID" value="NZ_AZSP01000318.1"/>
</dbReference>
<keyword evidence="1" id="KW-0677">Repeat</keyword>
<dbReference type="OrthoDB" id="4016171at2"/>
<organism evidence="4 5">
    <name type="scientific">Streptomyces scopuliridis RB72</name>
    <dbReference type="NCBI Taxonomy" id="1440053"/>
    <lineage>
        <taxon>Bacteria</taxon>
        <taxon>Bacillati</taxon>
        <taxon>Actinomycetota</taxon>
        <taxon>Actinomycetes</taxon>
        <taxon>Kitasatosporales</taxon>
        <taxon>Streptomycetaceae</taxon>
        <taxon>Streptomyces</taxon>
    </lineage>
</organism>
<dbReference type="PROSITE" id="PS51903">
    <property type="entry name" value="CLP_R"/>
    <property type="match status" value="1"/>
</dbReference>
<gene>
    <name evidence="4" type="ORF">Y717_34105</name>
</gene>
<comment type="caution">
    <text evidence="4">The sequence shown here is derived from an EMBL/GenBank/DDBJ whole genome shotgun (WGS) entry which is preliminary data.</text>
</comment>
<dbReference type="Pfam" id="PF02861">
    <property type="entry name" value="Clp_N"/>
    <property type="match status" value="1"/>
</dbReference>
<dbReference type="InterPro" id="IPR036628">
    <property type="entry name" value="Clp_N_dom_sf"/>
</dbReference>
<evidence type="ECO:0000313" key="5">
    <source>
        <dbReference type="Proteomes" id="UP000245992"/>
    </source>
</evidence>
<evidence type="ECO:0000256" key="1">
    <source>
        <dbReference type="PROSITE-ProRule" id="PRU01251"/>
    </source>
</evidence>
<feature type="region of interest" description="Disordered" evidence="2">
    <location>
        <begin position="115"/>
        <end position="149"/>
    </location>
</feature>
<evidence type="ECO:0000259" key="3">
    <source>
        <dbReference type="PROSITE" id="PS51903"/>
    </source>
</evidence>
<protein>
    <recommendedName>
        <fullName evidence="3">Clp R domain-containing protein</fullName>
    </recommendedName>
</protein>
<sequence>MENHPQLTSVTTEFETDVIELLVETLQSAFKCESRTVGTEDLLATLVMGDSAAGEAIAPGMRHASALSGLIRGRAGRGWASDDHDDETSGEPADEHEVAAAWRVAQWQTAMRARKTTKASKTAETAETAETAKTAETTESVAQGDQEWPEPSSALRACLFLALGLARLEASPGVYARHVARALLDLPDSRAREAYALRRLDRAAAYAALDALDARDSRDTPAAPATDRPLSHAVTVLRRAGLLQDRSNWLARKVMAWTTQHPGDGTSMLFAVIVESGRQAVRCGRSAVEPVHLLLAVLALDRALSLAGRSLPAEVTAVNGAAGLLRTHGVRLDALALSALAADPSPVPDEVPLSAAAERTLASARLIAAEHHASSAGTVHLLAALLDDVADDEEGSVSRRLRAHGVDPTALKADLAPRLSA</sequence>
<reference evidence="4 5" key="1">
    <citation type="submission" date="2013-12" db="EMBL/GenBank/DDBJ databases">
        <title>Annotated genome of Streptomyces scopuliridis.</title>
        <authorList>
            <person name="Olson J.B."/>
        </authorList>
    </citation>
    <scope>NUCLEOTIDE SEQUENCE [LARGE SCALE GENOMIC DNA]</scope>
    <source>
        <strain evidence="4 5">RB72</strain>
    </source>
</reference>
<keyword evidence="5" id="KW-1185">Reference proteome</keyword>
<evidence type="ECO:0000256" key="2">
    <source>
        <dbReference type="SAM" id="MobiDB-lite"/>
    </source>
</evidence>
<feature type="region of interest" description="Disordered" evidence="2">
    <location>
        <begin position="76"/>
        <end position="96"/>
    </location>
</feature>
<feature type="domain" description="Clp R" evidence="3">
    <location>
        <begin position="262"/>
        <end position="421"/>
    </location>
</feature>
<dbReference type="InterPro" id="IPR004176">
    <property type="entry name" value="Clp_R_N"/>
</dbReference>
<dbReference type="Proteomes" id="UP000245992">
    <property type="component" value="Unassembled WGS sequence"/>
</dbReference>
<dbReference type="Gene3D" id="1.10.1780.10">
    <property type="entry name" value="Clp, N-terminal domain"/>
    <property type="match status" value="1"/>
</dbReference>
<dbReference type="SUPFAM" id="SSF81923">
    <property type="entry name" value="Double Clp-N motif"/>
    <property type="match status" value="1"/>
</dbReference>
<accession>A0A2T7SSV6</accession>
<proteinExistence type="predicted"/>
<feature type="compositionally biased region" description="Low complexity" evidence="2">
    <location>
        <begin position="119"/>
        <end position="140"/>
    </location>
</feature>
<name>A0A2T7SSV6_9ACTN</name>
<dbReference type="EMBL" id="AZSP01000318">
    <property type="protein sequence ID" value="PVE05893.1"/>
    <property type="molecule type" value="Genomic_DNA"/>
</dbReference>
<dbReference type="AlphaFoldDB" id="A0A2T7SSV6"/>
<evidence type="ECO:0000313" key="4">
    <source>
        <dbReference type="EMBL" id="PVE05893.1"/>
    </source>
</evidence>
<feature type="compositionally biased region" description="Acidic residues" evidence="2">
    <location>
        <begin position="83"/>
        <end position="92"/>
    </location>
</feature>